<dbReference type="Proteomes" id="UP000053424">
    <property type="component" value="Unassembled WGS sequence"/>
</dbReference>
<name>A0A0C2Z1K5_HEBCY</name>
<feature type="compositionally biased region" description="Basic and acidic residues" evidence="1">
    <location>
        <begin position="1"/>
        <end position="10"/>
    </location>
</feature>
<accession>A0A0C2Z1K5</accession>
<evidence type="ECO:0000313" key="3">
    <source>
        <dbReference type="Proteomes" id="UP000053424"/>
    </source>
</evidence>
<dbReference type="EMBL" id="KN831770">
    <property type="protein sequence ID" value="KIM47067.1"/>
    <property type="molecule type" value="Genomic_DNA"/>
</dbReference>
<dbReference type="AlphaFoldDB" id="A0A0C2Z1K5"/>
<evidence type="ECO:0000313" key="2">
    <source>
        <dbReference type="EMBL" id="KIM47067.1"/>
    </source>
</evidence>
<feature type="region of interest" description="Disordered" evidence="1">
    <location>
        <begin position="1"/>
        <end position="25"/>
    </location>
</feature>
<sequence>MKSSHDELKSSHGKLKSSHDELKSSHDELNSFIATNDAKRKVCWEKMESNLKDMKGEHDALAITVKGSGE</sequence>
<keyword evidence="3" id="KW-1185">Reference proteome</keyword>
<dbReference type="HOGENOM" id="CLU_2758058_0_0_1"/>
<reference evidence="3" key="2">
    <citation type="submission" date="2015-01" db="EMBL/GenBank/DDBJ databases">
        <title>Evolutionary Origins and Diversification of the Mycorrhizal Mutualists.</title>
        <authorList>
            <consortium name="DOE Joint Genome Institute"/>
            <consortium name="Mycorrhizal Genomics Consortium"/>
            <person name="Kohler A."/>
            <person name="Kuo A."/>
            <person name="Nagy L.G."/>
            <person name="Floudas D."/>
            <person name="Copeland A."/>
            <person name="Barry K.W."/>
            <person name="Cichocki N."/>
            <person name="Veneault-Fourrey C."/>
            <person name="LaButti K."/>
            <person name="Lindquist E.A."/>
            <person name="Lipzen A."/>
            <person name="Lundell T."/>
            <person name="Morin E."/>
            <person name="Murat C."/>
            <person name="Riley R."/>
            <person name="Ohm R."/>
            <person name="Sun H."/>
            <person name="Tunlid A."/>
            <person name="Henrissat B."/>
            <person name="Grigoriev I.V."/>
            <person name="Hibbett D.S."/>
            <person name="Martin F."/>
        </authorList>
    </citation>
    <scope>NUCLEOTIDE SEQUENCE [LARGE SCALE GENOMIC DNA]</scope>
    <source>
        <strain evidence="3">h7</strain>
    </source>
</reference>
<organism evidence="2 3">
    <name type="scientific">Hebeloma cylindrosporum</name>
    <dbReference type="NCBI Taxonomy" id="76867"/>
    <lineage>
        <taxon>Eukaryota</taxon>
        <taxon>Fungi</taxon>
        <taxon>Dikarya</taxon>
        <taxon>Basidiomycota</taxon>
        <taxon>Agaricomycotina</taxon>
        <taxon>Agaricomycetes</taxon>
        <taxon>Agaricomycetidae</taxon>
        <taxon>Agaricales</taxon>
        <taxon>Agaricineae</taxon>
        <taxon>Hymenogastraceae</taxon>
        <taxon>Hebeloma</taxon>
    </lineage>
</organism>
<evidence type="ECO:0000256" key="1">
    <source>
        <dbReference type="SAM" id="MobiDB-lite"/>
    </source>
</evidence>
<proteinExistence type="predicted"/>
<gene>
    <name evidence="2" type="ORF">M413DRAFT_268922</name>
</gene>
<protein>
    <submittedName>
        <fullName evidence="2">Uncharacterized protein</fullName>
    </submittedName>
</protein>
<reference evidence="2 3" key="1">
    <citation type="submission" date="2014-04" db="EMBL/GenBank/DDBJ databases">
        <authorList>
            <consortium name="DOE Joint Genome Institute"/>
            <person name="Kuo A."/>
            <person name="Gay G."/>
            <person name="Dore J."/>
            <person name="Kohler A."/>
            <person name="Nagy L.G."/>
            <person name="Floudas D."/>
            <person name="Copeland A."/>
            <person name="Barry K.W."/>
            <person name="Cichocki N."/>
            <person name="Veneault-Fourrey C."/>
            <person name="LaButti K."/>
            <person name="Lindquist E.A."/>
            <person name="Lipzen A."/>
            <person name="Lundell T."/>
            <person name="Morin E."/>
            <person name="Murat C."/>
            <person name="Sun H."/>
            <person name="Tunlid A."/>
            <person name="Henrissat B."/>
            <person name="Grigoriev I.V."/>
            <person name="Hibbett D.S."/>
            <person name="Martin F."/>
            <person name="Nordberg H.P."/>
            <person name="Cantor M.N."/>
            <person name="Hua S.X."/>
        </authorList>
    </citation>
    <scope>NUCLEOTIDE SEQUENCE [LARGE SCALE GENOMIC DNA]</scope>
    <source>
        <strain evidence="3">h7</strain>
    </source>
</reference>